<dbReference type="GO" id="GO:0000993">
    <property type="term" value="F:RNA polymerase II complex binding"/>
    <property type="evidence" value="ECO:0007669"/>
    <property type="project" value="InterPro"/>
</dbReference>
<dbReference type="SUPFAM" id="SSF48464">
    <property type="entry name" value="ENTH/VHS domain"/>
    <property type="match status" value="1"/>
</dbReference>
<accession>E4ZGW0</accession>
<feature type="compositionally biased region" description="Pro residues" evidence="1">
    <location>
        <begin position="304"/>
        <end position="317"/>
    </location>
</feature>
<feature type="compositionally biased region" description="Polar residues" evidence="1">
    <location>
        <begin position="490"/>
        <end position="508"/>
    </location>
</feature>
<dbReference type="PROSITE" id="PS51391">
    <property type="entry name" value="CID"/>
    <property type="match status" value="1"/>
</dbReference>
<evidence type="ECO:0000259" key="2">
    <source>
        <dbReference type="PROSITE" id="PS51391"/>
    </source>
</evidence>
<dbReference type="Pfam" id="PF21936">
    <property type="entry name" value="Pcf11_C"/>
    <property type="match status" value="1"/>
</dbReference>
<feature type="region of interest" description="Disordered" evidence="1">
    <location>
        <begin position="385"/>
        <end position="428"/>
    </location>
</feature>
<dbReference type="InterPro" id="IPR006569">
    <property type="entry name" value="CID_dom"/>
</dbReference>
<feature type="compositionally biased region" description="Polar residues" evidence="1">
    <location>
        <begin position="600"/>
        <end position="614"/>
    </location>
</feature>
<dbReference type="InParanoid" id="E4ZGW0"/>
<feature type="region of interest" description="Disordered" evidence="1">
    <location>
        <begin position="147"/>
        <end position="236"/>
    </location>
</feature>
<feature type="region of interest" description="Disordered" evidence="1">
    <location>
        <begin position="596"/>
        <end position="624"/>
    </location>
</feature>
<feature type="domain" description="CID" evidence="2">
    <location>
        <begin position="4"/>
        <end position="142"/>
    </location>
</feature>
<dbReference type="InterPro" id="IPR008942">
    <property type="entry name" value="ENTH_VHS"/>
</dbReference>
<dbReference type="PANTHER" id="PTHR15921">
    <property type="entry name" value="PRE-MRNA CLEAVAGE COMPLEX II"/>
    <property type="match status" value="1"/>
</dbReference>
<dbReference type="Pfam" id="PF04818">
    <property type="entry name" value="CID"/>
    <property type="match status" value="1"/>
</dbReference>
<dbReference type="CDD" id="cd16982">
    <property type="entry name" value="CID_Pcf11"/>
    <property type="match status" value="1"/>
</dbReference>
<dbReference type="GO" id="GO:0005737">
    <property type="term" value="C:cytoplasm"/>
    <property type="evidence" value="ECO:0007669"/>
    <property type="project" value="TreeGrafter"/>
</dbReference>
<dbReference type="GO" id="GO:0005849">
    <property type="term" value="C:mRNA cleavage factor complex"/>
    <property type="evidence" value="ECO:0007669"/>
    <property type="project" value="InterPro"/>
</dbReference>
<feature type="compositionally biased region" description="Pro residues" evidence="1">
    <location>
        <begin position="393"/>
        <end position="425"/>
    </location>
</feature>
<feature type="compositionally biased region" description="Polar residues" evidence="1">
    <location>
        <begin position="216"/>
        <end position="236"/>
    </location>
</feature>
<sequence>MSLPAAEVAADFRDALQDLRMNSRPEISNLTLIAKENTEYAEAISTELENHIRSTRPEWKLPALYVLDSIVKNVGTPYTVYIGRNLYRTFMDAYLVMDQGTRKAMEGLLRTWKQPVPESMDPRPVFPIDVTRDIENALTKIRAAVQQQVQRPQHALPPRPPTNAAWRDTATPPQNGSHFAAPNDPRVRPVNMHSRSGQVQKLTPPPQSYPPTSQYGPQHTSTPPVPYQQPQQHAQPISSVDLAELKTEIAQLINNTQTAFAQNATDVALRTKLQALLSLKQILDTQTLPPQQLEAVRQQVRALAPPPAPTPTFPPAAPTYSSQHAMPPNLSTNFSPAGAAPNGLPPNVAQLLAGFRSPMQQQTPQPAPTPTPPVLNLADLLKRMSSPAQPASVPAPAPFQLPLQGFPPPVSTPVPAPQPAPPAPSGTPTANLAALLAQFNKPAAAPPLLQPTPVQSTFVPQFQPPPATAPPALGSADWLLKALSSVPGATPTNTTPVTAQPMARQTSGPAGLMDHIELTTASMKKPRMHLISRLYEAKPNMCATCGRRFENTPDGKEKKARHMDWHFKMKDPDAAKRGLHRQWYISEREWIEYREVDESSPPNANDPSSTSSASKLKKQPKDRYVSVPQDVAMQQSPCPICQEKFDTVWSVEANDFVWMDALSVGGKVYHATCFEEYSKGLGIEMPGTPDSVLGKRKADGIGSGEGKKVRAY</sequence>
<organism evidence="3 4">
    <name type="scientific">Leptosphaeria maculans (strain JN3 / isolate v23.1.3 / race Av1-4-5-6-7-8)</name>
    <name type="common">Blackleg fungus</name>
    <name type="synonym">Phoma lingam</name>
    <dbReference type="NCBI Taxonomy" id="985895"/>
    <lineage>
        <taxon>Eukaryota</taxon>
        <taxon>Fungi</taxon>
        <taxon>Dikarya</taxon>
        <taxon>Ascomycota</taxon>
        <taxon>Pezizomycotina</taxon>
        <taxon>Dothideomycetes</taxon>
        <taxon>Pleosporomycetidae</taxon>
        <taxon>Pleosporales</taxon>
        <taxon>Pleosporineae</taxon>
        <taxon>Leptosphaeriaceae</taxon>
        <taxon>Plenodomus</taxon>
        <taxon>Plenodomus lingam/Leptosphaeria maculans species complex</taxon>
    </lineage>
</organism>
<feature type="region of interest" description="Disordered" evidence="1">
    <location>
        <begin position="304"/>
        <end position="326"/>
    </location>
</feature>
<dbReference type="GO" id="GO:0031124">
    <property type="term" value="P:mRNA 3'-end processing"/>
    <property type="evidence" value="ECO:0007669"/>
    <property type="project" value="InterPro"/>
</dbReference>
<dbReference type="HOGENOM" id="CLU_015606_0_0_1"/>
<dbReference type="InterPro" id="IPR045154">
    <property type="entry name" value="PCF11-like"/>
</dbReference>
<dbReference type="FunCoup" id="E4ZGW0">
    <property type="interactions" value="459"/>
</dbReference>
<dbReference type="SMART" id="SM00582">
    <property type="entry name" value="RPR"/>
    <property type="match status" value="1"/>
</dbReference>
<name>E4ZGW0_LEPMJ</name>
<dbReference type="InterPro" id="IPR054127">
    <property type="entry name" value="Pcf11_C"/>
</dbReference>
<evidence type="ECO:0000256" key="1">
    <source>
        <dbReference type="SAM" id="MobiDB-lite"/>
    </source>
</evidence>
<evidence type="ECO:0000313" key="3">
    <source>
        <dbReference type="EMBL" id="CBX90530.1"/>
    </source>
</evidence>
<gene>
    <name evidence="3" type="ORF">LEMA_P066560.1</name>
</gene>
<dbReference type="GO" id="GO:0003729">
    <property type="term" value="F:mRNA binding"/>
    <property type="evidence" value="ECO:0007669"/>
    <property type="project" value="InterPro"/>
</dbReference>
<dbReference type="EMBL" id="FP929064">
    <property type="protein sequence ID" value="CBX90530.1"/>
    <property type="molecule type" value="Genomic_DNA"/>
</dbReference>
<dbReference type="FunFam" id="1.25.40.90:FF:000016">
    <property type="entry name" value="mRNA cleavage factor complex component Pcf11"/>
    <property type="match status" value="1"/>
</dbReference>
<dbReference type="OMA" id="ARSDFAN"/>
<dbReference type="GO" id="GO:0006369">
    <property type="term" value="P:termination of RNA polymerase II transcription"/>
    <property type="evidence" value="ECO:0007669"/>
    <property type="project" value="InterPro"/>
</dbReference>
<dbReference type="PANTHER" id="PTHR15921:SF3">
    <property type="entry name" value="PRE-MRNA CLEAVAGE COMPLEX 2 PROTEIN PCF11"/>
    <property type="match status" value="1"/>
</dbReference>
<reference evidence="4" key="1">
    <citation type="journal article" date="2011" name="Nat. Commun.">
        <title>Effector diversification within compartments of the Leptosphaeria maculans genome affected by Repeat-Induced Point mutations.</title>
        <authorList>
            <person name="Rouxel T."/>
            <person name="Grandaubert J."/>
            <person name="Hane J.K."/>
            <person name="Hoede C."/>
            <person name="van de Wouw A.P."/>
            <person name="Couloux A."/>
            <person name="Dominguez V."/>
            <person name="Anthouard V."/>
            <person name="Bally P."/>
            <person name="Bourras S."/>
            <person name="Cozijnsen A.J."/>
            <person name="Ciuffetti L.M."/>
            <person name="Degrave A."/>
            <person name="Dilmaghani A."/>
            <person name="Duret L."/>
            <person name="Fudal I."/>
            <person name="Goodwin S.B."/>
            <person name="Gout L."/>
            <person name="Glaser N."/>
            <person name="Linglin J."/>
            <person name="Kema G.H.J."/>
            <person name="Lapalu N."/>
            <person name="Lawrence C.B."/>
            <person name="May K."/>
            <person name="Meyer M."/>
            <person name="Ollivier B."/>
            <person name="Poulain J."/>
            <person name="Schoch C.L."/>
            <person name="Simon A."/>
            <person name="Spatafora J.W."/>
            <person name="Stachowiak A."/>
            <person name="Turgeon B.G."/>
            <person name="Tyler B.M."/>
            <person name="Vincent D."/>
            <person name="Weissenbach J."/>
            <person name="Amselem J."/>
            <person name="Quesneville H."/>
            <person name="Oliver R.P."/>
            <person name="Wincker P."/>
            <person name="Balesdent M.-H."/>
            <person name="Howlett B.J."/>
        </authorList>
    </citation>
    <scope>NUCLEOTIDE SEQUENCE [LARGE SCALE GENOMIC DNA]</scope>
    <source>
        <strain evidence="4">JN3 / isolate v23.1.3 / race Av1-4-5-6-7-8</strain>
    </source>
</reference>
<evidence type="ECO:0000313" key="4">
    <source>
        <dbReference type="Proteomes" id="UP000002668"/>
    </source>
</evidence>
<dbReference type="Gene3D" id="1.25.40.90">
    <property type="match status" value="1"/>
</dbReference>
<dbReference type="VEuPathDB" id="FungiDB:LEMA_P066560.1"/>
<dbReference type="Pfam" id="PF11526">
    <property type="entry name" value="Pfc11_Clp1_ID"/>
    <property type="match status" value="1"/>
</dbReference>
<dbReference type="InterPro" id="IPR021605">
    <property type="entry name" value="Pcf11_Clp1-ID"/>
</dbReference>
<dbReference type="eggNOG" id="KOG2071">
    <property type="taxonomic scope" value="Eukaryota"/>
</dbReference>
<protein>
    <recommendedName>
        <fullName evidence="2">CID domain-containing protein</fullName>
    </recommendedName>
</protein>
<dbReference type="OrthoDB" id="343582at2759"/>
<dbReference type="AlphaFoldDB" id="E4ZGW0"/>
<proteinExistence type="predicted"/>
<dbReference type="Proteomes" id="UP000002668">
    <property type="component" value="Genome"/>
</dbReference>
<dbReference type="InterPro" id="IPR047415">
    <property type="entry name" value="Pcf11_CID"/>
</dbReference>
<feature type="region of interest" description="Disordered" evidence="1">
    <location>
        <begin position="490"/>
        <end position="509"/>
    </location>
</feature>
<keyword evidence="4" id="KW-1185">Reference proteome</keyword>
<dbReference type="STRING" id="985895.E4ZGW0"/>